<evidence type="ECO:0000259" key="9">
    <source>
        <dbReference type="Pfam" id="PF01432"/>
    </source>
</evidence>
<evidence type="ECO:0000256" key="3">
    <source>
        <dbReference type="ARBA" id="ARBA00022723"/>
    </source>
</evidence>
<dbReference type="InterPro" id="IPR034005">
    <property type="entry name" value="M3A_DCP"/>
</dbReference>
<keyword evidence="4 7" id="KW-0378">Hydrolase</keyword>
<dbReference type="InterPro" id="IPR024079">
    <property type="entry name" value="MetalloPept_cat_dom_sf"/>
</dbReference>
<dbReference type="EMBL" id="AUXX01000003">
    <property type="protein sequence ID" value="KZN69886.1"/>
    <property type="molecule type" value="Genomic_DNA"/>
</dbReference>
<proteinExistence type="inferred from homology"/>
<dbReference type="InterPro" id="IPR045090">
    <property type="entry name" value="Pept_M3A_M3B"/>
</dbReference>
<protein>
    <recommendedName>
        <fullName evidence="9">Peptidase M3A/M3B catalytic domain-containing protein</fullName>
    </recommendedName>
</protein>
<organism evidence="10 11">
    <name type="scientific">Pseudoalteromonas luteoviolacea S4060-1</name>
    <dbReference type="NCBI Taxonomy" id="1365257"/>
    <lineage>
        <taxon>Bacteria</taxon>
        <taxon>Pseudomonadati</taxon>
        <taxon>Pseudomonadota</taxon>
        <taxon>Gammaproteobacteria</taxon>
        <taxon>Alteromonadales</taxon>
        <taxon>Pseudoalteromonadaceae</taxon>
        <taxon>Pseudoalteromonas</taxon>
    </lineage>
</organism>
<dbReference type="InterPro" id="IPR001567">
    <property type="entry name" value="Pept_M3A_M3B_dom"/>
</dbReference>
<accession>A0A162CL60</accession>
<dbReference type="FunFam" id="3.40.390.10:FF:000009">
    <property type="entry name" value="Oligopeptidase A"/>
    <property type="match status" value="1"/>
</dbReference>
<dbReference type="Proteomes" id="UP000076661">
    <property type="component" value="Unassembled WGS sequence"/>
</dbReference>
<dbReference type="GO" id="GO:0046872">
    <property type="term" value="F:metal ion binding"/>
    <property type="evidence" value="ECO:0007669"/>
    <property type="project" value="UniProtKB-UniRule"/>
</dbReference>
<keyword evidence="5 7" id="KW-0862">Zinc</keyword>
<comment type="cofactor">
    <cofactor evidence="7">
        <name>Zn(2+)</name>
        <dbReference type="ChEBI" id="CHEBI:29105"/>
    </cofactor>
    <text evidence="7">Binds 1 zinc ion.</text>
</comment>
<evidence type="ECO:0000313" key="10">
    <source>
        <dbReference type="EMBL" id="KZN69886.1"/>
    </source>
</evidence>
<dbReference type="Gene3D" id="1.10.1370.10">
    <property type="entry name" value="Neurolysin, domain 3"/>
    <property type="match status" value="1"/>
</dbReference>
<feature type="signal peptide" evidence="8">
    <location>
        <begin position="1"/>
        <end position="24"/>
    </location>
</feature>
<sequence>MIKTTIALAVGSVLLLAGCNSQNSAPQNTQEGQEVVAQNMLDNPLLRKSALQYQAPEFNLIHDGDIKPAFEQGITENLAEIEQIIAQKDVTFDNTIVSLEKSGETLSRVGNYFWNISLTDSNPERRALQQELAPLFTQHSDNIYLNKALFERVEQIHDERDSLGLDAESKRLVEVYYKRFIRAGAKLTDAQQTKIRALNKEHSQLTTQFGQNLLQETSNIAVLVDNKHDLKGLTDAQIDSMAAAAKQAGKDGKYLISITNTTRQPILANIQNRDLRARIWRASAERAQSGETNNMPIIKRLAEIRAQRANLLGFDSWAAYGLSAQMAQTPDAVFSMFSGMTDALMTNVKLETKAIKAKMAEKGDKFKLQPWDWAYYAEQVRQDKYALDENTVKSYFEFNRVLEDGLFFTMKELYGVEFKHRPDLPVYHPDVKAYELFDHDGTSLAIFYADYFARSGKRGGAWMSSFVDQTHLLGQKPVVVNVMNIAKAPDGQPTLLSYGEVTTMFHELGHGIHGMFSDVNYPSLAGTSVSTDFVEFPSTFEEDWAIHPKVISNYAKHYETNEAIPKDLLDKIVRSRSFNQGFDTLEYVAAAIVDMEWHSLKPTDKVENPEQFEQKVLQKHGLYVPYIHPRYKSAFFSHSMGGGYSASYYAYMWSEILAADAYAFVQSQGGLNRKIGDHYRKNILEVGNSRPLMESYKAFRGQAPTTDALLTRRGLQTTNL</sequence>
<evidence type="ECO:0000256" key="5">
    <source>
        <dbReference type="ARBA" id="ARBA00022833"/>
    </source>
</evidence>
<reference evidence="10 11" key="1">
    <citation type="submission" date="2013-07" db="EMBL/GenBank/DDBJ databases">
        <title>Comparative Genomic and Metabolomic Analysis of Twelve Strains of Pseudoalteromonas luteoviolacea.</title>
        <authorList>
            <person name="Vynne N.G."/>
            <person name="Mansson M."/>
            <person name="Gram L."/>
        </authorList>
    </citation>
    <scope>NUCLEOTIDE SEQUENCE [LARGE SCALE GENOMIC DNA]</scope>
    <source>
        <strain evidence="10 11">S4060-1</strain>
    </source>
</reference>
<dbReference type="SUPFAM" id="SSF55486">
    <property type="entry name" value="Metalloproteases ('zincins'), catalytic domain"/>
    <property type="match status" value="1"/>
</dbReference>
<dbReference type="GO" id="GO:0004180">
    <property type="term" value="F:carboxypeptidase activity"/>
    <property type="evidence" value="ECO:0007669"/>
    <property type="project" value="TreeGrafter"/>
</dbReference>
<dbReference type="PATRIC" id="fig|1365257.3.peg.450"/>
<dbReference type="PANTHER" id="PTHR43660:SF1">
    <property type="entry name" value="DIPEPTIDYL CARBOXYPEPTIDASE"/>
    <property type="match status" value="1"/>
</dbReference>
<evidence type="ECO:0000256" key="4">
    <source>
        <dbReference type="ARBA" id="ARBA00022801"/>
    </source>
</evidence>
<dbReference type="RefSeq" id="WP_063379800.1">
    <property type="nucleotide sequence ID" value="NZ_AUXX01000003.1"/>
</dbReference>
<dbReference type="GO" id="GO:0004222">
    <property type="term" value="F:metalloendopeptidase activity"/>
    <property type="evidence" value="ECO:0007669"/>
    <property type="project" value="InterPro"/>
</dbReference>
<evidence type="ECO:0000256" key="7">
    <source>
        <dbReference type="RuleBase" id="RU003435"/>
    </source>
</evidence>
<dbReference type="GO" id="GO:0006508">
    <property type="term" value="P:proteolysis"/>
    <property type="evidence" value="ECO:0007669"/>
    <property type="project" value="UniProtKB-KW"/>
</dbReference>
<feature type="domain" description="Peptidase M3A/M3B catalytic" evidence="9">
    <location>
        <begin position="267"/>
        <end position="714"/>
    </location>
</feature>
<evidence type="ECO:0000256" key="8">
    <source>
        <dbReference type="SAM" id="SignalP"/>
    </source>
</evidence>
<keyword evidence="3 7" id="KW-0479">Metal-binding</keyword>
<feature type="chain" id="PRO_5007833052" description="Peptidase M3A/M3B catalytic domain-containing protein" evidence="8">
    <location>
        <begin position="25"/>
        <end position="720"/>
    </location>
</feature>
<dbReference type="Pfam" id="PF01432">
    <property type="entry name" value="Peptidase_M3"/>
    <property type="match status" value="1"/>
</dbReference>
<comment type="caution">
    <text evidence="10">The sequence shown here is derived from an EMBL/GenBank/DDBJ whole genome shotgun (WGS) entry which is preliminary data.</text>
</comment>
<dbReference type="Gene3D" id="3.40.390.10">
    <property type="entry name" value="Collagenase (Catalytic Domain)"/>
    <property type="match status" value="1"/>
</dbReference>
<evidence type="ECO:0000256" key="2">
    <source>
        <dbReference type="ARBA" id="ARBA00022670"/>
    </source>
</evidence>
<evidence type="ECO:0000313" key="11">
    <source>
        <dbReference type="Proteomes" id="UP000076661"/>
    </source>
</evidence>
<keyword evidence="6 7" id="KW-0482">Metalloprotease</keyword>
<dbReference type="AlphaFoldDB" id="A0A162CL60"/>
<evidence type="ECO:0000256" key="6">
    <source>
        <dbReference type="ARBA" id="ARBA00023049"/>
    </source>
</evidence>
<gene>
    <name evidence="10" type="ORF">N478_10340</name>
</gene>
<comment type="similarity">
    <text evidence="1 7">Belongs to the peptidase M3 family.</text>
</comment>
<dbReference type="GO" id="GO:0005829">
    <property type="term" value="C:cytosol"/>
    <property type="evidence" value="ECO:0007669"/>
    <property type="project" value="TreeGrafter"/>
</dbReference>
<dbReference type="CDD" id="cd06456">
    <property type="entry name" value="M3A_DCP"/>
    <property type="match status" value="1"/>
</dbReference>
<dbReference type="InterPro" id="IPR024077">
    <property type="entry name" value="Neurolysin/TOP_dom2"/>
</dbReference>
<dbReference type="PROSITE" id="PS51257">
    <property type="entry name" value="PROKAR_LIPOPROTEIN"/>
    <property type="match status" value="1"/>
</dbReference>
<dbReference type="Gene3D" id="1.10.1370.40">
    <property type="match status" value="1"/>
</dbReference>
<evidence type="ECO:0000256" key="1">
    <source>
        <dbReference type="ARBA" id="ARBA00006040"/>
    </source>
</evidence>
<keyword evidence="8" id="KW-0732">Signal</keyword>
<name>A0A162CL60_9GAMM</name>
<dbReference type="PANTHER" id="PTHR43660">
    <property type="entry name" value="DIPEPTIDYL CARBOXYPEPTIDASE"/>
    <property type="match status" value="1"/>
</dbReference>
<keyword evidence="2 7" id="KW-0645">Protease</keyword>